<keyword evidence="5" id="KW-0472">Membrane</keyword>
<protein>
    <recommendedName>
        <fullName evidence="9">4,4'-diaponeurosporenoate glycosyltransferase</fullName>
    </recommendedName>
</protein>
<dbReference type="SUPFAM" id="SSF53448">
    <property type="entry name" value="Nucleotide-diphospho-sugar transferases"/>
    <property type="match status" value="1"/>
</dbReference>
<evidence type="ECO:0000256" key="8">
    <source>
        <dbReference type="ARBA" id="ARBA00038120"/>
    </source>
</evidence>
<evidence type="ECO:0000256" key="5">
    <source>
        <dbReference type="ARBA" id="ARBA00023136"/>
    </source>
</evidence>
<dbReference type="CDD" id="cd00761">
    <property type="entry name" value="Glyco_tranf_GTA_type"/>
    <property type="match status" value="1"/>
</dbReference>
<evidence type="ECO:0000256" key="4">
    <source>
        <dbReference type="ARBA" id="ARBA00022679"/>
    </source>
</evidence>
<keyword evidence="4 11" id="KW-0808">Transferase</keyword>
<comment type="function">
    <text evidence="6">Catalyzes the glycosylation of 4,4'-diaponeurosporenoate, i.e. the esterification of glucose at the C1'' position with the carboxyl group of 4,4'-diaponeurosporenic acid, to form glycosyl-4,4'-diaponeurosporenoate. This is a step in the biosynthesis of staphyloxanthin, an orange pigment present in most staphylococci strains.</text>
</comment>
<comment type="subcellular location">
    <subcellularLocation>
        <location evidence="1">Cell membrane</location>
    </subcellularLocation>
</comment>
<evidence type="ECO:0000256" key="9">
    <source>
        <dbReference type="ARBA" id="ARBA00040345"/>
    </source>
</evidence>
<evidence type="ECO:0000256" key="6">
    <source>
        <dbReference type="ARBA" id="ARBA00037281"/>
    </source>
</evidence>
<proteinExistence type="inferred from homology"/>
<evidence type="ECO:0000256" key="7">
    <source>
        <dbReference type="ARBA" id="ARBA00037904"/>
    </source>
</evidence>
<dbReference type="AlphaFoldDB" id="A0A4R7FL62"/>
<gene>
    <name evidence="11" type="ORF">CLV52_2039</name>
</gene>
<reference evidence="11 12" key="1">
    <citation type="submission" date="2019-03" db="EMBL/GenBank/DDBJ databases">
        <title>Genomic Encyclopedia of Archaeal and Bacterial Type Strains, Phase II (KMG-II): from individual species to whole genera.</title>
        <authorList>
            <person name="Goeker M."/>
        </authorList>
    </citation>
    <scope>NUCLEOTIDE SEQUENCE [LARGE SCALE GENOMIC DNA]</scope>
    <source>
        <strain evidence="11 12">DSM 24782</strain>
    </source>
</reference>
<keyword evidence="2" id="KW-1003">Cell membrane</keyword>
<evidence type="ECO:0000313" key="11">
    <source>
        <dbReference type="EMBL" id="TDS77099.1"/>
    </source>
</evidence>
<feature type="domain" description="Glycosyltransferase 2-like" evidence="10">
    <location>
        <begin position="11"/>
        <end position="131"/>
    </location>
</feature>
<keyword evidence="3" id="KW-0328">Glycosyltransferase</keyword>
<name>A0A4R7FL62_9MICO</name>
<evidence type="ECO:0000256" key="2">
    <source>
        <dbReference type="ARBA" id="ARBA00022475"/>
    </source>
</evidence>
<evidence type="ECO:0000256" key="3">
    <source>
        <dbReference type="ARBA" id="ARBA00022676"/>
    </source>
</evidence>
<keyword evidence="12" id="KW-1185">Reference proteome</keyword>
<dbReference type="InterPro" id="IPR001173">
    <property type="entry name" value="Glyco_trans_2-like"/>
</dbReference>
<organism evidence="11 12">
    <name type="scientific">Amnibacterium kyonggiense</name>
    <dbReference type="NCBI Taxonomy" id="595671"/>
    <lineage>
        <taxon>Bacteria</taxon>
        <taxon>Bacillati</taxon>
        <taxon>Actinomycetota</taxon>
        <taxon>Actinomycetes</taxon>
        <taxon>Micrococcales</taxon>
        <taxon>Microbacteriaceae</taxon>
        <taxon>Amnibacterium</taxon>
    </lineage>
</organism>
<dbReference type="Proteomes" id="UP000295344">
    <property type="component" value="Unassembled WGS sequence"/>
</dbReference>
<dbReference type="Gene3D" id="3.90.550.10">
    <property type="entry name" value="Spore Coat Polysaccharide Biosynthesis Protein SpsA, Chain A"/>
    <property type="match status" value="1"/>
</dbReference>
<dbReference type="PANTHER" id="PTHR43646">
    <property type="entry name" value="GLYCOSYLTRANSFERASE"/>
    <property type="match status" value="1"/>
</dbReference>
<evidence type="ECO:0000313" key="12">
    <source>
        <dbReference type="Proteomes" id="UP000295344"/>
    </source>
</evidence>
<dbReference type="Pfam" id="PF00535">
    <property type="entry name" value="Glycos_transf_2"/>
    <property type="match status" value="1"/>
</dbReference>
<comment type="pathway">
    <text evidence="7">Carotenoid biosynthesis; staphyloxanthin biosynthesis; staphyloxanthin from farnesyl diphosphate: step 4/5.</text>
</comment>
<comment type="similarity">
    <text evidence="8">Belongs to the glycosyltransferase 2 family. CrtQ subfamily.</text>
</comment>
<evidence type="ECO:0000256" key="1">
    <source>
        <dbReference type="ARBA" id="ARBA00004236"/>
    </source>
</evidence>
<evidence type="ECO:0000259" key="10">
    <source>
        <dbReference type="Pfam" id="PF00535"/>
    </source>
</evidence>
<dbReference type="InterPro" id="IPR029044">
    <property type="entry name" value="Nucleotide-diphossugar_trans"/>
</dbReference>
<sequence>MNEDVTPPRISVVVPVRDDAPYLGLCLEALARQDVPPHEVLVIDNGTSRETALVARAAGATVVPEAMPGMAAAAARGYDAATGDLIARLDADSLPPMDWLREIRGAFAVDPALDAVTGRGVFADLSPARRLVASAGYHGVYYGFFGIALGQVPLHGSNFAMKRAVWEEVRGDVHRTDPGVHDDLDLTMRLGRTRRVRFEPRLAVAVSTRAISSIPRLGAALGRTGHTMRMNADRLRETRAGRLVGTGFGIGPLGRLVPKRLHP</sequence>
<dbReference type="GO" id="GO:0005886">
    <property type="term" value="C:plasma membrane"/>
    <property type="evidence" value="ECO:0007669"/>
    <property type="project" value="UniProtKB-SubCell"/>
</dbReference>
<dbReference type="GO" id="GO:0016757">
    <property type="term" value="F:glycosyltransferase activity"/>
    <property type="evidence" value="ECO:0007669"/>
    <property type="project" value="UniProtKB-KW"/>
</dbReference>
<dbReference type="EMBL" id="SOAM01000002">
    <property type="protein sequence ID" value="TDS77099.1"/>
    <property type="molecule type" value="Genomic_DNA"/>
</dbReference>
<dbReference type="PANTHER" id="PTHR43646:SF2">
    <property type="entry name" value="GLYCOSYLTRANSFERASE 2-LIKE DOMAIN-CONTAINING PROTEIN"/>
    <property type="match status" value="1"/>
</dbReference>
<accession>A0A4R7FL62</accession>
<comment type="caution">
    <text evidence="11">The sequence shown here is derived from an EMBL/GenBank/DDBJ whole genome shotgun (WGS) entry which is preliminary data.</text>
</comment>